<organism evidence="2 3">
    <name type="scientific">Stichopus japonicus</name>
    <name type="common">Sea cucumber</name>
    <dbReference type="NCBI Taxonomy" id="307972"/>
    <lineage>
        <taxon>Eukaryota</taxon>
        <taxon>Metazoa</taxon>
        <taxon>Echinodermata</taxon>
        <taxon>Eleutherozoa</taxon>
        <taxon>Echinozoa</taxon>
        <taxon>Holothuroidea</taxon>
        <taxon>Aspidochirotacea</taxon>
        <taxon>Aspidochirotida</taxon>
        <taxon>Stichopodidae</taxon>
        <taxon>Apostichopus</taxon>
    </lineage>
</organism>
<keyword evidence="1" id="KW-0472">Membrane</keyword>
<sequence>MAAGKKISQLEQEAHRLIKLCRKVGFSNGEVYSLFNDVANLGESRVRQNWRRSFCKLSLGFTTCFVAFFVAMSILMAYKPTEYYISHYGENLAYPLLRGIRLLTLPLSTRFDLTSLYYEECLVENPFFKSYHDCSRICGGIRQFPVAHRTDFNDVGSDISDGHLHLVLLKKAVPYDVTSMDYFLRVLEEKSSILRPTVRVFSAVNTTIRSLDDILGEDRRNELQENENISLLWQVRGSGALKLFRDLSWKPSFVPDTAEINPAMFIQVKGVSGKRTTVVSRWEVSSVVCPSEGHSTVIVFVFPQHMADPFPSPSPHLLADLLCPCQL</sequence>
<dbReference type="AlphaFoldDB" id="A0A2G8JDA8"/>
<dbReference type="OrthoDB" id="10036464at2759"/>
<protein>
    <recommendedName>
        <fullName evidence="4">Transmembrane protein</fullName>
    </recommendedName>
</protein>
<name>A0A2G8JDA8_STIJA</name>
<dbReference type="EMBL" id="MRZV01002433">
    <property type="protein sequence ID" value="PIK33724.1"/>
    <property type="molecule type" value="Genomic_DNA"/>
</dbReference>
<gene>
    <name evidence="2" type="ORF">BSL78_29462</name>
</gene>
<dbReference type="Proteomes" id="UP000230750">
    <property type="component" value="Unassembled WGS sequence"/>
</dbReference>
<proteinExistence type="predicted"/>
<reference evidence="2 3" key="1">
    <citation type="journal article" date="2017" name="PLoS Biol.">
        <title>The sea cucumber genome provides insights into morphological evolution and visceral regeneration.</title>
        <authorList>
            <person name="Zhang X."/>
            <person name="Sun L."/>
            <person name="Yuan J."/>
            <person name="Sun Y."/>
            <person name="Gao Y."/>
            <person name="Zhang L."/>
            <person name="Li S."/>
            <person name="Dai H."/>
            <person name="Hamel J.F."/>
            <person name="Liu C."/>
            <person name="Yu Y."/>
            <person name="Liu S."/>
            <person name="Lin W."/>
            <person name="Guo K."/>
            <person name="Jin S."/>
            <person name="Xu P."/>
            <person name="Storey K.B."/>
            <person name="Huan P."/>
            <person name="Zhang T."/>
            <person name="Zhou Y."/>
            <person name="Zhang J."/>
            <person name="Lin C."/>
            <person name="Li X."/>
            <person name="Xing L."/>
            <person name="Huo D."/>
            <person name="Sun M."/>
            <person name="Wang L."/>
            <person name="Mercier A."/>
            <person name="Li F."/>
            <person name="Yang H."/>
            <person name="Xiang J."/>
        </authorList>
    </citation>
    <scope>NUCLEOTIDE SEQUENCE [LARGE SCALE GENOMIC DNA]</scope>
    <source>
        <strain evidence="2">Shaxun</strain>
        <tissue evidence="2">Muscle</tissue>
    </source>
</reference>
<keyword evidence="3" id="KW-1185">Reference proteome</keyword>
<evidence type="ECO:0000313" key="3">
    <source>
        <dbReference type="Proteomes" id="UP000230750"/>
    </source>
</evidence>
<evidence type="ECO:0008006" key="4">
    <source>
        <dbReference type="Google" id="ProtNLM"/>
    </source>
</evidence>
<comment type="caution">
    <text evidence="2">The sequence shown here is derived from an EMBL/GenBank/DDBJ whole genome shotgun (WGS) entry which is preliminary data.</text>
</comment>
<dbReference type="STRING" id="307972.A0A2G8JDA8"/>
<evidence type="ECO:0000256" key="1">
    <source>
        <dbReference type="SAM" id="Phobius"/>
    </source>
</evidence>
<evidence type="ECO:0000313" key="2">
    <source>
        <dbReference type="EMBL" id="PIK33724.1"/>
    </source>
</evidence>
<feature type="transmembrane region" description="Helical" evidence="1">
    <location>
        <begin position="57"/>
        <end position="78"/>
    </location>
</feature>
<keyword evidence="1" id="KW-1133">Transmembrane helix</keyword>
<accession>A0A2G8JDA8</accession>
<keyword evidence="1" id="KW-0812">Transmembrane</keyword>